<dbReference type="Pfam" id="PF14750">
    <property type="entry name" value="INTS2"/>
    <property type="match status" value="3"/>
</dbReference>
<feature type="compositionally biased region" description="Basic residues" evidence="1">
    <location>
        <begin position="1008"/>
        <end position="1053"/>
    </location>
</feature>
<feature type="compositionally biased region" description="Basic residues" evidence="1">
    <location>
        <begin position="908"/>
        <end position="918"/>
    </location>
</feature>
<reference evidence="2" key="1">
    <citation type="journal article" date="2020" name="Fungal Divers.">
        <title>Resolving the Mortierellaceae phylogeny through synthesis of multi-gene phylogenetics and phylogenomics.</title>
        <authorList>
            <person name="Vandepol N."/>
            <person name="Liber J."/>
            <person name="Desiro A."/>
            <person name="Na H."/>
            <person name="Kennedy M."/>
            <person name="Barry K."/>
            <person name="Grigoriev I.V."/>
            <person name="Miller A.N."/>
            <person name="O'Donnell K."/>
            <person name="Stajich J.E."/>
            <person name="Bonito G."/>
        </authorList>
    </citation>
    <scope>NUCLEOTIDE SEQUENCE</scope>
    <source>
        <strain evidence="2">KOD1015</strain>
    </source>
</reference>
<evidence type="ECO:0000313" key="2">
    <source>
        <dbReference type="EMBL" id="KAF9583194.1"/>
    </source>
</evidence>
<dbReference type="GO" id="GO:0032039">
    <property type="term" value="C:integrator complex"/>
    <property type="evidence" value="ECO:0007669"/>
    <property type="project" value="InterPro"/>
</dbReference>
<evidence type="ECO:0000256" key="1">
    <source>
        <dbReference type="SAM" id="MobiDB-lite"/>
    </source>
</evidence>
<dbReference type="OrthoDB" id="3363059at2759"/>
<dbReference type="PANTHER" id="PTHR28608">
    <property type="entry name" value="INTEGRATOR COMPLEX SUBUNIT 2"/>
    <property type="match status" value="1"/>
</dbReference>
<evidence type="ECO:0000313" key="3">
    <source>
        <dbReference type="Proteomes" id="UP000780801"/>
    </source>
</evidence>
<feature type="compositionally biased region" description="Basic and acidic residues" evidence="1">
    <location>
        <begin position="959"/>
        <end position="1007"/>
    </location>
</feature>
<dbReference type="GO" id="GO:0034472">
    <property type="term" value="P:snRNA 3'-end processing"/>
    <property type="evidence" value="ECO:0007669"/>
    <property type="project" value="TreeGrafter"/>
</dbReference>
<name>A0A9P6KF28_9FUNG</name>
<dbReference type="PANTHER" id="PTHR28608:SF1">
    <property type="entry name" value="INTEGRATOR COMPLEX SUBUNIT 2"/>
    <property type="match status" value="1"/>
</dbReference>
<feature type="compositionally biased region" description="Pro residues" evidence="1">
    <location>
        <begin position="1060"/>
        <end position="1070"/>
    </location>
</feature>
<feature type="non-terminal residue" evidence="2">
    <location>
        <position position="1285"/>
    </location>
</feature>
<dbReference type="InterPro" id="IPR029321">
    <property type="entry name" value="INTS2"/>
</dbReference>
<feature type="compositionally biased region" description="Pro residues" evidence="1">
    <location>
        <begin position="587"/>
        <end position="601"/>
    </location>
</feature>
<proteinExistence type="predicted"/>
<comment type="caution">
    <text evidence="2">The sequence shown here is derived from an EMBL/GenBank/DDBJ whole genome shotgun (WGS) entry which is preliminary data.</text>
</comment>
<feature type="region of interest" description="Disordered" evidence="1">
    <location>
        <begin position="581"/>
        <end position="604"/>
    </location>
</feature>
<gene>
    <name evidence="2" type="primary">INTS2</name>
    <name evidence="2" type="ORF">BGW38_010060</name>
</gene>
<sequence>MTTATSEAFRLIETGANPWLQPSLAGTVLKYLKLDYQLIQRQVKEELQLWKQNIDSTTSSVTTRFESGSTADRARMVLVELAKLQGFTESSAGKQPLNHVFPILSSSIYRSEVTIALSIITLQCQNPVLDIQTKAILLRLCKLADHRAWDIRQRLVDLKVFPNLAIELTIEHCHDETGFMNRILQGQPEWLINDSVDPVNRTSLTSIMEFVFSSLNDELISDRPDHVAINRLLRIVSGMIGLLNLPLTAEQLEISFGVLEMSPPEPSTVDIKVCLILMAAAQLLKSSESRVERILHALLNCEDSPQVLLLSIYFQTQQLLLIDDFASKVLSMTIVIPRTGLMELNNLFKTLFLDEGLSTCALRLGRPIISQWHSASSSRLLQKGIGAESGHKSKSIFGREARELSSVANLCVTHLLKHDVFHKSSTDVRSWMMEQIQASTVPLDSNLVPLLRAYTSAISRSEHITRIPENEIRAYFSNPCEDLTPAKALLVLYMLLNNETCTSNITSESLELNREYSEMLMEYVQIRKVLLYVQHFQGGEAFKTIQPMFLKLVNAQFPELFDVTTLLMEEGLETSKKPVTTIRPSTLLPPPPSAPSTPFGPPSTSMSLSLSASIPLASELSPVGAQYMITHFKALEYHLHNPGAALKAYHVFQRLPQADQQMMAGALIEASLPALLDSGSHPIVVEAFKKNWDLLNRLMPHELWALTIHALRPRPQQQQRQPPTAASAFPTADGFPGLSVAKPVMGMHAGPGKPFGGQAYPPIAHLQPQSQHPQDFYSFESLVQDPLLLFKVDYRVFRRPMIFRMFIQILGAVMVGSRHWFRKQFQAAQAIQSAMFERVIYSAPGHASTSASLPLGQPGAIPTLQFKEANLSAMLYIQDSTLIQLLLEICQLGPLDQQVEKDKDQEKQKRRPKHRNKRLGASTHSDVDMEENENDHEEEEDEGEEHDGEDDSGSSDAEGGLHSDGDPDKDHDLDLDHEHEHEPEHEPEHTRDLKREREREREEDPPRSRRNKRRTKRTQQHHHPHHHQQHQQQQHHPHHPHQQQHQHSQKRRQSLLVPHAPKPTEQPSPRPRTRQPTATKNEAHRSNEVLKEIRVVTFNFLHQLFIDHKIFPKLVHFQGYAMDLLPTTVEGISSIHVCLDFAHELLHAPPTRTLPLSGNSGVGSGGNPGSGPGLSISGSSVVAGIEPGNAGTGGGSAMGGGGGGVGSEGGSADDLTPQLFALRLAVLLCERFPLQTTMQMAVDSIMPKIRMLLTHTSVSGEVYESAKILCRAFPTMRNDVVNIIR</sequence>
<protein>
    <submittedName>
        <fullName evidence="2">Integrator complex subunit 2</fullName>
    </submittedName>
</protein>
<dbReference type="EMBL" id="JAABOA010000781">
    <property type="protein sequence ID" value="KAF9583194.1"/>
    <property type="molecule type" value="Genomic_DNA"/>
</dbReference>
<dbReference type="Proteomes" id="UP000780801">
    <property type="component" value="Unassembled WGS sequence"/>
</dbReference>
<feature type="compositionally biased region" description="Acidic residues" evidence="1">
    <location>
        <begin position="928"/>
        <end position="953"/>
    </location>
</feature>
<accession>A0A9P6KF28</accession>
<feature type="region of interest" description="Disordered" evidence="1">
    <location>
        <begin position="899"/>
        <end position="1085"/>
    </location>
</feature>
<organism evidence="2 3">
    <name type="scientific">Lunasporangiospora selenospora</name>
    <dbReference type="NCBI Taxonomy" id="979761"/>
    <lineage>
        <taxon>Eukaryota</taxon>
        <taxon>Fungi</taxon>
        <taxon>Fungi incertae sedis</taxon>
        <taxon>Mucoromycota</taxon>
        <taxon>Mortierellomycotina</taxon>
        <taxon>Mortierellomycetes</taxon>
        <taxon>Mortierellales</taxon>
        <taxon>Mortierellaceae</taxon>
        <taxon>Lunasporangiospora</taxon>
    </lineage>
</organism>
<keyword evidence="3" id="KW-1185">Reference proteome</keyword>